<dbReference type="PROSITE" id="PS51194">
    <property type="entry name" value="HELICASE_CTER"/>
    <property type="match status" value="1"/>
</dbReference>
<dbReference type="SMART" id="SM00490">
    <property type="entry name" value="HELICc"/>
    <property type="match status" value="1"/>
</dbReference>
<evidence type="ECO:0000259" key="8">
    <source>
        <dbReference type="PROSITE" id="PS51192"/>
    </source>
</evidence>
<evidence type="ECO:0000256" key="5">
    <source>
        <dbReference type="ARBA" id="ARBA00038437"/>
    </source>
</evidence>
<dbReference type="InterPro" id="IPR000629">
    <property type="entry name" value="RNA-helicase_DEAD-box_CS"/>
</dbReference>
<dbReference type="AlphaFoldDB" id="A0A315ZCM2"/>
<gene>
    <name evidence="11" type="ORF">BC781_102111</name>
</gene>
<feature type="short sequence motif" description="Q motif" evidence="6">
    <location>
        <begin position="1"/>
        <end position="29"/>
    </location>
</feature>
<dbReference type="PROSITE" id="PS51195">
    <property type="entry name" value="Q_MOTIF"/>
    <property type="match status" value="1"/>
</dbReference>
<dbReference type="CDD" id="cd18787">
    <property type="entry name" value="SF2_C_DEAD"/>
    <property type="match status" value="1"/>
</dbReference>
<dbReference type="RefSeq" id="WP_109616707.1">
    <property type="nucleotide sequence ID" value="NZ_QGDO01000002.1"/>
</dbReference>
<dbReference type="SMART" id="SM00487">
    <property type="entry name" value="DEXDc"/>
    <property type="match status" value="1"/>
</dbReference>
<evidence type="ECO:0000256" key="4">
    <source>
        <dbReference type="ARBA" id="ARBA00022840"/>
    </source>
</evidence>
<dbReference type="GO" id="GO:0016787">
    <property type="term" value="F:hydrolase activity"/>
    <property type="evidence" value="ECO:0007669"/>
    <property type="project" value="UniProtKB-KW"/>
</dbReference>
<dbReference type="GO" id="GO:0003724">
    <property type="term" value="F:RNA helicase activity"/>
    <property type="evidence" value="ECO:0007669"/>
    <property type="project" value="InterPro"/>
</dbReference>
<evidence type="ECO:0000256" key="3">
    <source>
        <dbReference type="ARBA" id="ARBA00022806"/>
    </source>
</evidence>
<dbReference type="EMBL" id="QGDO01000002">
    <property type="protein sequence ID" value="PWJ42568.1"/>
    <property type="molecule type" value="Genomic_DNA"/>
</dbReference>
<evidence type="ECO:0000259" key="10">
    <source>
        <dbReference type="PROSITE" id="PS51195"/>
    </source>
</evidence>
<comment type="caution">
    <text evidence="11">The sequence shown here is derived from an EMBL/GenBank/DDBJ whole genome shotgun (WGS) entry which is preliminary data.</text>
</comment>
<dbReference type="InterPro" id="IPR001650">
    <property type="entry name" value="Helicase_C-like"/>
</dbReference>
<protein>
    <submittedName>
        <fullName evidence="11">ATP-dependent RNA helicase RhlE</fullName>
    </submittedName>
</protein>
<dbReference type="Proteomes" id="UP000245535">
    <property type="component" value="Unassembled WGS sequence"/>
</dbReference>
<keyword evidence="1 7" id="KW-0547">Nucleotide-binding</keyword>
<dbReference type="InterPro" id="IPR050079">
    <property type="entry name" value="DEAD_box_RNA_helicase"/>
</dbReference>
<dbReference type="SUPFAM" id="SSF52540">
    <property type="entry name" value="P-loop containing nucleoside triphosphate hydrolases"/>
    <property type="match status" value="1"/>
</dbReference>
<evidence type="ECO:0000256" key="6">
    <source>
        <dbReference type="PROSITE-ProRule" id="PRU00552"/>
    </source>
</evidence>
<reference evidence="11 12" key="1">
    <citation type="submission" date="2018-03" db="EMBL/GenBank/DDBJ databases">
        <title>Genomic Encyclopedia of Archaeal and Bacterial Type Strains, Phase II (KMG-II): from individual species to whole genera.</title>
        <authorList>
            <person name="Goeker M."/>
        </authorList>
    </citation>
    <scope>NUCLEOTIDE SEQUENCE [LARGE SCALE GENOMIC DNA]</scope>
    <source>
        <strain evidence="11 12">DSM 28229</strain>
    </source>
</reference>
<dbReference type="InterPro" id="IPR011545">
    <property type="entry name" value="DEAD/DEAH_box_helicase_dom"/>
</dbReference>
<feature type="domain" description="Helicase C-terminal" evidence="9">
    <location>
        <begin position="233"/>
        <end position="377"/>
    </location>
</feature>
<dbReference type="CDD" id="cd00268">
    <property type="entry name" value="DEADc"/>
    <property type="match status" value="1"/>
</dbReference>
<dbReference type="InterPro" id="IPR027417">
    <property type="entry name" value="P-loop_NTPase"/>
</dbReference>
<evidence type="ECO:0000313" key="12">
    <source>
        <dbReference type="Proteomes" id="UP000245535"/>
    </source>
</evidence>
<comment type="similarity">
    <text evidence="5 7">Belongs to the DEAD box helicase family.</text>
</comment>
<proteinExistence type="inferred from homology"/>
<feature type="domain" description="DEAD-box RNA helicase Q" evidence="10">
    <location>
        <begin position="1"/>
        <end position="29"/>
    </location>
</feature>
<evidence type="ECO:0000256" key="1">
    <source>
        <dbReference type="ARBA" id="ARBA00022741"/>
    </source>
</evidence>
<dbReference type="InterPro" id="IPR014001">
    <property type="entry name" value="Helicase_ATP-bd"/>
</dbReference>
<dbReference type="PANTHER" id="PTHR47959">
    <property type="entry name" value="ATP-DEPENDENT RNA HELICASE RHLE-RELATED"/>
    <property type="match status" value="1"/>
</dbReference>
<dbReference type="GO" id="GO:0005829">
    <property type="term" value="C:cytosol"/>
    <property type="evidence" value="ECO:0007669"/>
    <property type="project" value="TreeGrafter"/>
</dbReference>
<keyword evidence="3 7" id="KW-0347">Helicase</keyword>
<dbReference type="PANTHER" id="PTHR47959:SF13">
    <property type="entry name" value="ATP-DEPENDENT RNA HELICASE RHLE"/>
    <property type="match status" value="1"/>
</dbReference>
<evidence type="ECO:0000256" key="2">
    <source>
        <dbReference type="ARBA" id="ARBA00022801"/>
    </source>
</evidence>
<evidence type="ECO:0000259" key="9">
    <source>
        <dbReference type="PROSITE" id="PS51194"/>
    </source>
</evidence>
<organism evidence="11 12">
    <name type="scientific">Sediminitomix flava</name>
    <dbReference type="NCBI Taxonomy" id="379075"/>
    <lineage>
        <taxon>Bacteria</taxon>
        <taxon>Pseudomonadati</taxon>
        <taxon>Bacteroidota</taxon>
        <taxon>Cytophagia</taxon>
        <taxon>Cytophagales</taxon>
        <taxon>Flammeovirgaceae</taxon>
        <taxon>Sediminitomix</taxon>
    </lineage>
</organism>
<dbReference type="PROSITE" id="PS51192">
    <property type="entry name" value="HELICASE_ATP_BIND_1"/>
    <property type="match status" value="1"/>
</dbReference>
<name>A0A315ZCM2_SEDFL</name>
<keyword evidence="2 7" id="KW-0378">Hydrolase</keyword>
<dbReference type="GO" id="GO:0003676">
    <property type="term" value="F:nucleic acid binding"/>
    <property type="evidence" value="ECO:0007669"/>
    <property type="project" value="InterPro"/>
</dbReference>
<keyword evidence="4 7" id="KW-0067">ATP-binding</keyword>
<evidence type="ECO:0000313" key="11">
    <source>
        <dbReference type="EMBL" id="PWJ42568.1"/>
    </source>
</evidence>
<dbReference type="InterPro" id="IPR044742">
    <property type="entry name" value="DEAD/DEAH_RhlB"/>
</dbReference>
<accession>A0A315ZCM2</accession>
<evidence type="ECO:0000256" key="7">
    <source>
        <dbReference type="RuleBase" id="RU000492"/>
    </source>
</evidence>
<dbReference type="PROSITE" id="PS00039">
    <property type="entry name" value="DEAD_ATP_HELICASE"/>
    <property type="match status" value="1"/>
</dbReference>
<dbReference type="Pfam" id="PF00270">
    <property type="entry name" value="DEAD"/>
    <property type="match status" value="1"/>
</dbReference>
<feature type="domain" description="Helicase ATP-binding" evidence="8">
    <location>
        <begin position="32"/>
        <end position="205"/>
    </location>
</feature>
<dbReference type="Gene3D" id="3.40.50.300">
    <property type="entry name" value="P-loop containing nucleotide triphosphate hydrolases"/>
    <property type="match status" value="2"/>
</dbReference>
<dbReference type="Pfam" id="PF00271">
    <property type="entry name" value="Helicase_C"/>
    <property type="match status" value="1"/>
</dbReference>
<keyword evidence="12" id="KW-1185">Reference proteome</keyword>
<dbReference type="OrthoDB" id="974172at2"/>
<dbReference type="GO" id="GO:0005524">
    <property type="term" value="F:ATP binding"/>
    <property type="evidence" value="ECO:0007669"/>
    <property type="project" value="UniProtKB-KW"/>
</dbReference>
<dbReference type="InterPro" id="IPR014014">
    <property type="entry name" value="RNA_helicase_DEAD_Q_motif"/>
</dbReference>
<sequence>MRFNRFKLDDRIIRALEDAGMRKPTQIQDKAIPAILKGEDLLGIAQTGTGKTAAFAIPVLQLMTKPAFQKAKGVKAIVMAPTRELSEQSTEVFKSLGKYLKVRTTAVYGGVSNQKQIESLKKTDILVTTPGRLFDLQSQGFVKLDDCKILVVDEADRMLEAGFIKDIQRLIRFLPKKRQTLFFSATIEKQIKKLAYTLVSQNALRIEISPKNPISKNVEHCKMEIEMDDKRFYLEKLIRANEQSKIIVFARTKVRADRVVKAMERVDIHAESLHGDKEQKERLDTLKRFRSGENKILVATDIAARGLDVSGVEFVVNYDLPEKAEHYVHRIGRTGRGNQKGVAVSFVSSGEKEMLKEIEKFINQQIPILIDDSLDYDPIITQTKSKKADWQNLVKEIEVNEEVARKKTKTKQARKKK</sequence>